<accession>A0A918FC23</accession>
<feature type="region of interest" description="Disordered" evidence="1">
    <location>
        <begin position="116"/>
        <end position="137"/>
    </location>
</feature>
<reference evidence="3" key="1">
    <citation type="journal article" date="2014" name="Int. J. Syst. Evol. Microbiol.">
        <title>Complete genome sequence of Corynebacterium casei LMG S-19264T (=DSM 44701T), isolated from a smear-ripened cheese.</title>
        <authorList>
            <consortium name="US DOE Joint Genome Institute (JGI-PGF)"/>
            <person name="Walter F."/>
            <person name="Albersmeier A."/>
            <person name="Kalinowski J."/>
            <person name="Ruckert C."/>
        </authorList>
    </citation>
    <scope>NUCLEOTIDE SEQUENCE</scope>
    <source>
        <strain evidence="3">JCM 31311</strain>
    </source>
</reference>
<evidence type="ECO:0008006" key="5">
    <source>
        <dbReference type="Google" id="ProtNLM"/>
    </source>
</evidence>
<name>A0A918FC23_9DEIO</name>
<reference evidence="3" key="2">
    <citation type="submission" date="2020-09" db="EMBL/GenBank/DDBJ databases">
        <authorList>
            <person name="Sun Q."/>
            <person name="Ohkuma M."/>
        </authorList>
    </citation>
    <scope>NUCLEOTIDE SEQUENCE</scope>
    <source>
        <strain evidence="3">JCM 31311</strain>
    </source>
</reference>
<evidence type="ECO:0000313" key="4">
    <source>
        <dbReference type="Proteomes" id="UP000603865"/>
    </source>
</evidence>
<evidence type="ECO:0000313" key="3">
    <source>
        <dbReference type="EMBL" id="GGR29380.1"/>
    </source>
</evidence>
<sequence>MKQVALLTLMTALSLCACSSTVTPQVLSSADAVKHLVVLTTPGAAGCPVVSSHVTLTSTGSAATVKSVPGCSDVTVSQAPSVTLQVGCADAAGQPLGQGSITWNFDTLPTRVSVGAPGPSNLTLPESSGLLPSVNSQ</sequence>
<dbReference type="PROSITE" id="PS51257">
    <property type="entry name" value="PROKAR_LIPOPROTEIN"/>
    <property type="match status" value="1"/>
</dbReference>
<proteinExistence type="predicted"/>
<feature type="signal peptide" evidence="2">
    <location>
        <begin position="1"/>
        <end position="17"/>
    </location>
</feature>
<keyword evidence="4" id="KW-1185">Reference proteome</keyword>
<evidence type="ECO:0000256" key="2">
    <source>
        <dbReference type="SAM" id="SignalP"/>
    </source>
</evidence>
<evidence type="ECO:0000256" key="1">
    <source>
        <dbReference type="SAM" id="MobiDB-lite"/>
    </source>
</evidence>
<feature type="chain" id="PRO_5037915734" description="Lipoprotein" evidence="2">
    <location>
        <begin position="18"/>
        <end position="137"/>
    </location>
</feature>
<gene>
    <name evidence="3" type="ORF">GCM10008957_45510</name>
</gene>
<protein>
    <recommendedName>
        <fullName evidence="5">Lipoprotein</fullName>
    </recommendedName>
</protein>
<comment type="caution">
    <text evidence="3">The sequence shown here is derived from an EMBL/GenBank/DDBJ whole genome shotgun (WGS) entry which is preliminary data.</text>
</comment>
<organism evidence="3 4">
    <name type="scientific">Deinococcus ruber</name>
    <dbReference type="NCBI Taxonomy" id="1848197"/>
    <lineage>
        <taxon>Bacteria</taxon>
        <taxon>Thermotogati</taxon>
        <taxon>Deinococcota</taxon>
        <taxon>Deinococci</taxon>
        <taxon>Deinococcales</taxon>
        <taxon>Deinococcaceae</taxon>
        <taxon>Deinococcus</taxon>
    </lineage>
</organism>
<dbReference type="RefSeq" id="WP_189092811.1">
    <property type="nucleotide sequence ID" value="NZ_BMQL01000046.1"/>
</dbReference>
<dbReference type="Proteomes" id="UP000603865">
    <property type="component" value="Unassembled WGS sequence"/>
</dbReference>
<dbReference type="EMBL" id="BMQL01000046">
    <property type="protein sequence ID" value="GGR29380.1"/>
    <property type="molecule type" value="Genomic_DNA"/>
</dbReference>
<dbReference type="AlphaFoldDB" id="A0A918FC23"/>
<keyword evidence="2" id="KW-0732">Signal</keyword>